<dbReference type="Pfam" id="PF00230">
    <property type="entry name" value="MIP"/>
    <property type="match status" value="1"/>
</dbReference>
<dbReference type="PRINTS" id="PR00783">
    <property type="entry name" value="MINTRINSICP"/>
</dbReference>
<keyword evidence="3 8" id="KW-0813">Transport</keyword>
<dbReference type="InterPro" id="IPR023271">
    <property type="entry name" value="Aquaporin-like"/>
</dbReference>
<dbReference type="Proteomes" id="UP001328107">
    <property type="component" value="Unassembled WGS sequence"/>
</dbReference>
<evidence type="ECO:0000256" key="3">
    <source>
        <dbReference type="ARBA" id="ARBA00022448"/>
    </source>
</evidence>
<accession>A0AAN5CBY3</accession>
<evidence type="ECO:0000256" key="4">
    <source>
        <dbReference type="ARBA" id="ARBA00022692"/>
    </source>
</evidence>
<evidence type="ECO:0000256" key="6">
    <source>
        <dbReference type="ARBA" id="ARBA00023136"/>
    </source>
</evidence>
<feature type="non-terminal residue" evidence="10">
    <location>
        <position position="1"/>
    </location>
</feature>
<comment type="subcellular location">
    <subcellularLocation>
        <location evidence="1">Membrane</location>
        <topology evidence="1">Multi-pass membrane protein</topology>
    </subcellularLocation>
</comment>
<dbReference type="AlphaFoldDB" id="A0AAN5CBY3"/>
<keyword evidence="5 9" id="KW-1133">Transmembrane helix</keyword>
<dbReference type="GO" id="GO:0015254">
    <property type="term" value="F:glycerol channel activity"/>
    <property type="evidence" value="ECO:0007669"/>
    <property type="project" value="TreeGrafter"/>
</dbReference>
<comment type="similarity">
    <text evidence="2 8">Belongs to the MIP/aquaporin (TC 1.A.8) family.</text>
</comment>
<dbReference type="Gene3D" id="1.20.1080.10">
    <property type="entry name" value="Glycerol uptake facilitator protein"/>
    <property type="match status" value="1"/>
</dbReference>
<dbReference type="GO" id="GO:0016323">
    <property type="term" value="C:basolateral plasma membrane"/>
    <property type="evidence" value="ECO:0007669"/>
    <property type="project" value="TreeGrafter"/>
</dbReference>
<dbReference type="EMBL" id="BTRK01000002">
    <property type="protein sequence ID" value="GMR37592.1"/>
    <property type="molecule type" value="Genomic_DNA"/>
</dbReference>
<protein>
    <recommendedName>
        <fullName evidence="12">Aquaporin</fullName>
    </recommendedName>
</protein>
<feature type="non-terminal residue" evidence="10">
    <location>
        <position position="125"/>
    </location>
</feature>
<evidence type="ECO:0000256" key="9">
    <source>
        <dbReference type="SAM" id="Phobius"/>
    </source>
</evidence>
<keyword evidence="4 8" id="KW-0812">Transmembrane</keyword>
<dbReference type="GO" id="GO:0015250">
    <property type="term" value="F:water channel activity"/>
    <property type="evidence" value="ECO:0007669"/>
    <property type="project" value="TreeGrafter"/>
</dbReference>
<comment type="caution">
    <text evidence="10">The sequence shown here is derived from an EMBL/GenBank/DDBJ whole genome shotgun (WGS) entry which is preliminary data.</text>
</comment>
<evidence type="ECO:0000256" key="8">
    <source>
        <dbReference type="RuleBase" id="RU000477"/>
    </source>
</evidence>
<evidence type="ECO:0000313" key="10">
    <source>
        <dbReference type="EMBL" id="GMR37592.1"/>
    </source>
</evidence>
<feature type="transmembrane region" description="Helical" evidence="9">
    <location>
        <begin position="103"/>
        <end position="124"/>
    </location>
</feature>
<evidence type="ECO:0000256" key="1">
    <source>
        <dbReference type="ARBA" id="ARBA00004141"/>
    </source>
</evidence>
<dbReference type="PANTHER" id="PTHR43829">
    <property type="entry name" value="AQUAPORIN OR AQUAGLYCEROPORIN RELATED"/>
    <property type="match status" value="1"/>
</dbReference>
<comment type="function">
    <text evidence="7">Aquaglyceroporin that may modulate the water content and osmolytes during anhydrobiosis.</text>
</comment>
<dbReference type="InterPro" id="IPR050363">
    <property type="entry name" value="MIP/Aquaporin"/>
</dbReference>
<organism evidence="10 11">
    <name type="scientific">Pristionchus mayeri</name>
    <dbReference type="NCBI Taxonomy" id="1317129"/>
    <lineage>
        <taxon>Eukaryota</taxon>
        <taxon>Metazoa</taxon>
        <taxon>Ecdysozoa</taxon>
        <taxon>Nematoda</taxon>
        <taxon>Chromadorea</taxon>
        <taxon>Rhabditida</taxon>
        <taxon>Rhabditina</taxon>
        <taxon>Diplogasteromorpha</taxon>
        <taxon>Diplogasteroidea</taxon>
        <taxon>Neodiplogasteridae</taxon>
        <taxon>Pristionchus</taxon>
    </lineage>
</organism>
<dbReference type="SUPFAM" id="SSF81338">
    <property type="entry name" value="Aquaporin-like"/>
    <property type="match status" value="1"/>
</dbReference>
<gene>
    <name evidence="10" type="ORF">PMAYCL1PPCAC_07787</name>
</gene>
<evidence type="ECO:0000313" key="11">
    <source>
        <dbReference type="Proteomes" id="UP001328107"/>
    </source>
</evidence>
<proteinExistence type="inferred from homology"/>
<dbReference type="InterPro" id="IPR000425">
    <property type="entry name" value="MIP"/>
</dbReference>
<evidence type="ECO:0000256" key="5">
    <source>
        <dbReference type="ARBA" id="ARBA00022989"/>
    </source>
</evidence>
<reference evidence="11" key="1">
    <citation type="submission" date="2022-10" db="EMBL/GenBank/DDBJ databases">
        <title>Genome assembly of Pristionchus species.</title>
        <authorList>
            <person name="Yoshida K."/>
            <person name="Sommer R.J."/>
        </authorList>
    </citation>
    <scope>NUCLEOTIDE SEQUENCE [LARGE SCALE GENOMIC DNA]</scope>
    <source>
        <strain evidence="11">RS5460</strain>
    </source>
</reference>
<evidence type="ECO:0000256" key="2">
    <source>
        <dbReference type="ARBA" id="ARBA00006175"/>
    </source>
</evidence>
<evidence type="ECO:0000256" key="7">
    <source>
        <dbReference type="ARBA" id="ARBA00045280"/>
    </source>
</evidence>
<keyword evidence="11" id="KW-1185">Reference proteome</keyword>
<name>A0AAN5CBY3_9BILA</name>
<keyword evidence="6 9" id="KW-0472">Membrane</keyword>
<feature type="transmembrane region" description="Helical" evidence="9">
    <location>
        <begin position="55"/>
        <end position="76"/>
    </location>
</feature>
<dbReference type="PANTHER" id="PTHR43829:SF5">
    <property type="entry name" value="AQUAPORIN-9"/>
    <property type="match status" value="1"/>
</dbReference>
<feature type="transmembrane region" description="Helical" evidence="9">
    <location>
        <begin position="27"/>
        <end position="49"/>
    </location>
</feature>
<evidence type="ECO:0008006" key="12">
    <source>
        <dbReference type="Google" id="ProtNLM"/>
    </source>
</evidence>
<sequence>KMTASKRVIIDKARKVVSIRENLLRELLAEFGATFLLVFLGTCNVAQFVLTQHKVNSWVSVQLGWGLIITFCIYTATRTSGAHMNPAISFMIYTFGHLTLKKFLLYSLMQMIGAFVGSAAMYAYY</sequence>